<evidence type="ECO:0000256" key="1">
    <source>
        <dbReference type="ARBA" id="ARBA00006598"/>
    </source>
</evidence>
<dbReference type="AlphaFoldDB" id="A0A4S4ESZ3"/>
<proteinExistence type="inferred from homology"/>
<evidence type="ECO:0000256" key="5">
    <source>
        <dbReference type="SAM" id="MobiDB-lite"/>
    </source>
</evidence>
<comment type="caution">
    <text evidence="6">The sequence shown here is derived from an EMBL/GenBank/DDBJ whole genome shotgun (WGS) entry which is preliminary data.</text>
</comment>
<reference evidence="6 7" key="1">
    <citation type="journal article" date="2018" name="Proc. Natl. Acad. Sci. U.S.A.">
        <title>Draft genome sequence of Camellia sinensis var. sinensis provides insights into the evolution of the tea genome and tea quality.</title>
        <authorList>
            <person name="Wei C."/>
            <person name="Yang H."/>
            <person name="Wang S."/>
            <person name="Zhao J."/>
            <person name="Liu C."/>
            <person name="Gao L."/>
            <person name="Xia E."/>
            <person name="Lu Y."/>
            <person name="Tai Y."/>
            <person name="She G."/>
            <person name="Sun J."/>
            <person name="Cao H."/>
            <person name="Tong W."/>
            <person name="Gao Q."/>
            <person name="Li Y."/>
            <person name="Deng W."/>
            <person name="Jiang X."/>
            <person name="Wang W."/>
            <person name="Chen Q."/>
            <person name="Zhang S."/>
            <person name="Li H."/>
            <person name="Wu J."/>
            <person name="Wang P."/>
            <person name="Li P."/>
            <person name="Shi C."/>
            <person name="Zheng F."/>
            <person name="Jian J."/>
            <person name="Huang B."/>
            <person name="Shan D."/>
            <person name="Shi M."/>
            <person name="Fang C."/>
            <person name="Yue Y."/>
            <person name="Li F."/>
            <person name="Li D."/>
            <person name="Wei S."/>
            <person name="Han B."/>
            <person name="Jiang C."/>
            <person name="Yin Y."/>
            <person name="Xia T."/>
            <person name="Zhang Z."/>
            <person name="Bennetzen J.L."/>
            <person name="Zhao S."/>
            <person name="Wan X."/>
        </authorList>
    </citation>
    <scope>NUCLEOTIDE SEQUENCE [LARGE SCALE GENOMIC DNA]</scope>
    <source>
        <strain evidence="7">cv. Shuchazao</strain>
        <tissue evidence="6">Leaf</tissue>
    </source>
</reference>
<dbReference type="GO" id="GO:0003735">
    <property type="term" value="F:structural constituent of ribosome"/>
    <property type="evidence" value="ECO:0007669"/>
    <property type="project" value="InterPro"/>
</dbReference>
<evidence type="ECO:0000313" key="6">
    <source>
        <dbReference type="EMBL" id="THG19969.1"/>
    </source>
</evidence>
<gene>
    <name evidence="6" type="ORF">TEA_009438</name>
</gene>
<dbReference type="Pfam" id="PF01632">
    <property type="entry name" value="Ribosomal_L35p"/>
    <property type="match status" value="1"/>
</dbReference>
<keyword evidence="2 4" id="KW-0689">Ribosomal protein</keyword>
<evidence type="ECO:0000256" key="2">
    <source>
        <dbReference type="ARBA" id="ARBA00022980"/>
    </source>
</evidence>
<dbReference type="PRINTS" id="PR00064">
    <property type="entry name" value="RIBOSOMALL35"/>
</dbReference>
<feature type="compositionally biased region" description="Low complexity" evidence="5">
    <location>
        <begin position="136"/>
        <end position="156"/>
    </location>
</feature>
<dbReference type="PANTHER" id="PTHR33343">
    <property type="entry name" value="54S RIBOSOMAL PROTEIN BL35M"/>
    <property type="match status" value="1"/>
</dbReference>
<dbReference type="Gene3D" id="4.10.410.60">
    <property type="match status" value="1"/>
</dbReference>
<name>A0A4S4ESZ3_CAMSN</name>
<dbReference type="InterPro" id="IPR001706">
    <property type="entry name" value="Ribosomal_bL35"/>
</dbReference>
<evidence type="ECO:0000256" key="3">
    <source>
        <dbReference type="ARBA" id="ARBA00023274"/>
    </source>
</evidence>
<dbReference type="PANTHER" id="PTHR33343:SF1">
    <property type="entry name" value="LARGE RIBOSOMAL SUBUNIT PROTEIN BL35M"/>
    <property type="match status" value="1"/>
</dbReference>
<dbReference type="GO" id="GO:0015934">
    <property type="term" value="C:large ribosomal subunit"/>
    <property type="evidence" value="ECO:0007669"/>
    <property type="project" value="TreeGrafter"/>
</dbReference>
<keyword evidence="7" id="KW-1185">Reference proteome</keyword>
<feature type="region of interest" description="Disordered" evidence="5">
    <location>
        <begin position="134"/>
        <end position="156"/>
    </location>
</feature>
<dbReference type="InterPro" id="IPR037229">
    <property type="entry name" value="Ribosomal_bL35_sf"/>
</dbReference>
<dbReference type="SUPFAM" id="SSF143034">
    <property type="entry name" value="L35p-like"/>
    <property type="match status" value="1"/>
</dbReference>
<comment type="similarity">
    <text evidence="1 4">Belongs to the bacterial ribosomal protein bL35 family.</text>
</comment>
<organism evidence="6 7">
    <name type="scientific">Camellia sinensis var. sinensis</name>
    <name type="common">China tea</name>
    <dbReference type="NCBI Taxonomy" id="542762"/>
    <lineage>
        <taxon>Eukaryota</taxon>
        <taxon>Viridiplantae</taxon>
        <taxon>Streptophyta</taxon>
        <taxon>Embryophyta</taxon>
        <taxon>Tracheophyta</taxon>
        <taxon>Spermatophyta</taxon>
        <taxon>Magnoliopsida</taxon>
        <taxon>eudicotyledons</taxon>
        <taxon>Gunneridae</taxon>
        <taxon>Pentapetalae</taxon>
        <taxon>asterids</taxon>
        <taxon>Ericales</taxon>
        <taxon>Theaceae</taxon>
        <taxon>Camellia</taxon>
    </lineage>
</organism>
<protein>
    <recommendedName>
        <fullName evidence="4">50S ribosomal protein L35</fullName>
    </recommendedName>
</protein>
<evidence type="ECO:0000256" key="4">
    <source>
        <dbReference type="RuleBase" id="RU000568"/>
    </source>
</evidence>
<sequence>MAWSSTTFSFAFKVSPPIARSSTTSLRTTPTIVRLSQFTKKSSLDLSSSHTISGFSPIPSSSHFSHSNPPISHRRLCKRLQNENPQGLSLYLCRFRVTGSGKIMRRRAGKQHLLRKKNTKRKLRLTALDCGYKLDSSFQPSQPSPTSVSPSANAKA</sequence>
<dbReference type="STRING" id="542762.A0A4S4ESZ3"/>
<dbReference type="Proteomes" id="UP000306102">
    <property type="component" value="Unassembled WGS sequence"/>
</dbReference>
<dbReference type="InterPro" id="IPR021137">
    <property type="entry name" value="Ribosomal_bL35-like"/>
</dbReference>
<keyword evidence="3 4" id="KW-0687">Ribonucleoprotein</keyword>
<accession>A0A4S4ESZ3</accession>
<dbReference type="GO" id="GO:0006412">
    <property type="term" value="P:translation"/>
    <property type="evidence" value="ECO:0007669"/>
    <property type="project" value="InterPro"/>
</dbReference>
<dbReference type="EMBL" id="SDRB02002198">
    <property type="protein sequence ID" value="THG19969.1"/>
    <property type="molecule type" value="Genomic_DNA"/>
</dbReference>
<evidence type="ECO:0000313" key="7">
    <source>
        <dbReference type="Proteomes" id="UP000306102"/>
    </source>
</evidence>